<keyword evidence="7" id="KW-0547">Nucleotide-binding</keyword>
<dbReference type="InterPro" id="IPR005467">
    <property type="entry name" value="His_kinase_dom"/>
</dbReference>
<gene>
    <name evidence="17" type="ORF">DYU05_15495</name>
</gene>
<dbReference type="Pfam" id="PF00512">
    <property type="entry name" value="HisKA"/>
    <property type="match status" value="1"/>
</dbReference>
<evidence type="ECO:0000259" key="14">
    <source>
        <dbReference type="PROSITE" id="PS50109"/>
    </source>
</evidence>
<dbReference type="InterPro" id="IPR035965">
    <property type="entry name" value="PAS-like_dom_sf"/>
</dbReference>
<feature type="coiled-coil region" evidence="13">
    <location>
        <begin position="164"/>
        <end position="201"/>
    </location>
</feature>
<dbReference type="FunFam" id="3.30.450.20:FF:000099">
    <property type="entry name" value="Sensory box sensor histidine kinase"/>
    <property type="match status" value="1"/>
</dbReference>
<dbReference type="EMBL" id="QWDE01000003">
    <property type="protein sequence ID" value="RFZ82033.1"/>
    <property type="molecule type" value="Genomic_DNA"/>
</dbReference>
<dbReference type="PROSITE" id="PS50112">
    <property type="entry name" value="PAS"/>
    <property type="match status" value="1"/>
</dbReference>
<dbReference type="GO" id="GO:0000155">
    <property type="term" value="F:phosphorelay sensor kinase activity"/>
    <property type="evidence" value="ECO:0007669"/>
    <property type="project" value="InterPro"/>
</dbReference>
<dbReference type="OrthoDB" id="9813151at2"/>
<dbReference type="RefSeq" id="WP_117384059.1">
    <property type="nucleotide sequence ID" value="NZ_QWDE01000003.1"/>
</dbReference>
<keyword evidence="13" id="KW-0175">Coiled coil</keyword>
<comment type="caution">
    <text evidence="17">The sequence shown here is derived from an EMBL/GenBank/DDBJ whole genome shotgun (WGS) entry which is preliminary data.</text>
</comment>
<evidence type="ECO:0000256" key="7">
    <source>
        <dbReference type="ARBA" id="ARBA00022741"/>
    </source>
</evidence>
<dbReference type="CDD" id="cd00130">
    <property type="entry name" value="PAS"/>
    <property type="match status" value="2"/>
</dbReference>
<dbReference type="SMART" id="SM00387">
    <property type="entry name" value="HATPase_c"/>
    <property type="match status" value="1"/>
</dbReference>
<feature type="domain" description="PAC" evidence="16">
    <location>
        <begin position="282"/>
        <end position="334"/>
    </location>
</feature>
<dbReference type="InterPro" id="IPR003594">
    <property type="entry name" value="HATPase_dom"/>
</dbReference>
<dbReference type="InterPro" id="IPR004358">
    <property type="entry name" value="Sig_transdc_His_kin-like_C"/>
</dbReference>
<dbReference type="NCBIfam" id="TIGR00229">
    <property type="entry name" value="sensory_box"/>
    <property type="match status" value="2"/>
</dbReference>
<keyword evidence="18" id="KW-1185">Reference proteome</keyword>
<dbReference type="EC" id="2.7.13.3" evidence="3"/>
<dbReference type="Pfam" id="PF13426">
    <property type="entry name" value="PAS_9"/>
    <property type="match status" value="1"/>
</dbReference>
<dbReference type="CDD" id="cd00075">
    <property type="entry name" value="HATPase"/>
    <property type="match status" value="1"/>
</dbReference>
<keyword evidence="5" id="KW-0808">Transferase</keyword>
<dbReference type="PANTHER" id="PTHR42878">
    <property type="entry name" value="TWO-COMPONENT HISTIDINE KINASE"/>
    <property type="match status" value="1"/>
</dbReference>
<keyword evidence="8" id="KW-0418">Kinase</keyword>
<dbReference type="FunFam" id="3.30.565.10:FF:000006">
    <property type="entry name" value="Sensor histidine kinase WalK"/>
    <property type="match status" value="1"/>
</dbReference>
<dbReference type="PRINTS" id="PR00344">
    <property type="entry name" value="BCTRLSENSOR"/>
</dbReference>
<evidence type="ECO:0000256" key="8">
    <source>
        <dbReference type="ARBA" id="ARBA00022777"/>
    </source>
</evidence>
<dbReference type="Pfam" id="PF08447">
    <property type="entry name" value="PAS_3"/>
    <property type="match status" value="1"/>
</dbReference>
<dbReference type="AlphaFoldDB" id="A0A3E2NM62"/>
<evidence type="ECO:0000259" key="15">
    <source>
        <dbReference type="PROSITE" id="PS50112"/>
    </source>
</evidence>
<evidence type="ECO:0000256" key="5">
    <source>
        <dbReference type="ARBA" id="ARBA00022679"/>
    </source>
</evidence>
<protein>
    <recommendedName>
        <fullName evidence="3">histidine kinase</fullName>
        <ecNumber evidence="3">2.7.13.3</ecNumber>
    </recommendedName>
</protein>
<dbReference type="Proteomes" id="UP000260823">
    <property type="component" value="Unassembled WGS sequence"/>
</dbReference>
<evidence type="ECO:0000256" key="2">
    <source>
        <dbReference type="ARBA" id="ARBA00004141"/>
    </source>
</evidence>
<dbReference type="PROSITE" id="PS50113">
    <property type="entry name" value="PAC"/>
    <property type="match status" value="1"/>
</dbReference>
<keyword evidence="9" id="KW-0067">ATP-binding</keyword>
<dbReference type="SUPFAM" id="SSF55785">
    <property type="entry name" value="PYP-like sensor domain (PAS domain)"/>
    <property type="match status" value="2"/>
</dbReference>
<comment type="subcellular location">
    <subcellularLocation>
        <location evidence="2">Membrane</location>
        <topology evidence="2">Multi-pass membrane protein</topology>
    </subcellularLocation>
</comment>
<comment type="catalytic activity">
    <reaction evidence="1">
        <text>ATP + protein L-histidine = ADP + protein N-phospho-L-histidine.</text>
        <dbReference type="EC" id="2.7.13.3"/>
    </reaction>
</comment>
<dbReference type="CDD" id="cd00082">
    <property type="entry name" value="HisKA"/>
    <property type="match status" value="1"/>
</dbReference>
<dbReference type="InterPro" id="IPR050351">
    <property type="entry name" value="BphY/WalK/GraS-like"/>
</dbReference>
<dbReference type="SMART" id="SM00091">
    <property type="entry name" value="PAS"/>
    <property type="match status" value="2"/>
</dbReference>
<dbReference type="SUPFAM" id="SSF55874">
    <property type="entry name" value="ATPase domain of HSP90 chaperone/DNA topoisomerase II/histidine kinase"/>
    <property type="match status" value="1"/>
</dbReference>
<keyword evidence="11" id="KW-0902">Two-component regulatory system</keyword>
<evidence type="ECO:0000256" key="11">
    <source>
        <dbReference type="ARBA" id="ARBA00023012"/>
    </source>
</evidence>
<dbReference type="GO" id="GO:0016020">
    <property type="term" value="C:membrane"/>
    <property type="evidence" value="ECO:0007669"/>
    <property type="project" value="UniProtKB-SubCell"/>
</dbReference>
<accession>A0A3E2NM62</accession>
<evidence type="ECO:0000256" key="12">
    <source>
        <dbReference type="ARBA" id="ARBA00023136"/>
    </source>
</evidence>
<name>A0A3E2NM62_9SPHI</name>
<dbReference type="Gene3D" id="3.30.565.10">
    <property type="entry name" value="Histidine kinase-like ATPase, C-terminal domain"/>
    <property type="match status" value="1"/>
</dbReference>
<sequence length="557" mass="63556">MQSTDQNISLLSEIEELRQQLEEANDTINAIRSGQVDALVIKDDEGHQLYTLKTADQTYRVFIEKMSEGAVTVSREGIILYCNTRFAEMISVPLEKTMGLELLSFVPEESKEKLTQVLESSWKEDCREEIILKDNRGKDMHCLFSCNNIELDTGPALSLIITDLTILKNTEHQLKQRNDELEEARAATEKLNDSLESTVKERTHDLLISREHFKVLTNNITQMTWTNLPDGSVNSYNQQWYKYTGTNFETAGDFGWKAVIHPDDLAAVLARFDFSLQTGVPYEHENRYRRHDGVYRWHLNRANPLRNDEGEIIYWVGTATDIDDQKQEMERKDEFIGIASHELKTPLTSLKGYLQLISGYKKDELPAIVKNHLSKATVAVNKLQTLVSDLLDVSKIKAGKLEYAKTSVSINNMVAQCVENAKHIYSTYDFQTEISEDYIIQGNQERLEQVLMNLLNNAVKYSHVNKHITVNTSRHQGMVRVSVKDKGIGLSADQKDRIFERFYRVEDKKNMTSGLGMGLYISKEIISNHGGIISVESEPNQGATFYFELPIVSVPKQ</sequence>
<dbReference type="InterPro" id="IPR001610">
    <property type="entry name" value="PAC"/>
</dbReference>
<dbReference type="PANTHER" id="PTHR42878:SF7">
    <property type="entry name" value="SENSOR HISTIDINE KINASE GLRK"/>
    <property type="match status" value="1"/>
</dbReference>
<dbReference type="SUPFAM" id="SSF47384">
    <property type="entry name" value="Homodimeric domain of signal transducing histidine kinase"/>
    <property type="match status" value="1"/>
</dbReference>
<evidence type="ECO:0000256" key="1">
    <source>
        <dbReference type="ARBA" id="ARBA00000085"/>
    </source>
</evidence>
<feature type="domain" description="Histidine kinase" evidence="14">
    <location>
        <begin position="338"/>
        <end position="553"/>
    </location>
</feature>
<dbReference type="Pfam" id="PF02518">
    <property type="entry name" value="HATPase_c"/>
    <property type="match status" value="1"/>
</dbReference>
<dbReference type="Gene3D" id="3.30.450.20">
    <property type="entry name" value="PAS domain"/>
    <property type="match status" value="2"/>
</dbReference>
<dbReference type="SMART" id="SM00086">
    <property type="entry name" value="PAC"/>
    <property type="match status" value="1"/>
</dbReference>
<keyword evidence="10" id="KW-1133">Transmembrane helix</keyword>
<dbReference type="GO" id="GO:0007234">
    <property type="term" value="P:osmosensory signaling via phosphorelay pathway"/>
    <property type="evidence" value="ECO:0007669"/>
    <property type="project" value="TreeGrafter"/>
</dbReference>
<dbReference type="InterPro" id="IPR000700">
    <property type="entry name" value="PAS-assoc_C"/>
</dbReference>
<reference evidence="17 18" key="1">
    <citation type="submission" date="2018-08" db="EMBL/GenBank/DDBJ databases">
        <title>Mucilaginibacter terrae sp. nov., isolated from manganese diggings.</title>
        <authorList>
            <person name="Huang Y."/>
            <person name="Zhou Z."/>
        </authorList>
    </citation>
    <scope>NUCLEOTIDE SEQUENCE [LARGE SCALE GENOMIC DNA]</scope>
    <source>
        <strain evidence="17 18">ZH6</strain>
    </source>
</reference>
<keyword evidence="12" id="KW-0472">Membrane</keyword>
<evidence type="ECO:0000259" key="16">
    <source>
        <dbReference type="PROSITE" id="PS50113"/>
    </source>
</evidence>
<dbReference type="InterPro" id="IPR000014">
    <property type="entry name" value="PAS"/>
</dbReference>
<evidence type="ECO:0000256" key="10">
    <source>
        <dbReference type="ARBA" id="ARBA00022989"/>
    </source>
</evidence>
<feature type="coiled-coil region" evidence="13">
    <location>
        <begin position="7"/>
        <end position="34"/>
    </location>
</feature>
<keyword evidence="4" id="KW-0597">Phosphoprotein</keyword>
<dbReference type="Gene3D" id="1.10.287.130">
    <property type="match status" value="1"/>
</dbReference>
<proteinExistence type="predicted"/>
<dbReference type="PROSITE" id="PS50109">
    <property type="entry name" value="HIS_KIN"/>
    <property type="match status" value="1"/>
</dbReference>
<dbReference type="InterPro" id="IPR036097">
    <property type="entry name" value="HisK_dim/P_sf"/>
</dbReference>
<dbReference type="GO" id="GO:0000156">
    <property type="term" value="F:phosphorelay response regulator activity"/>
    <property type="evidence" value="ECO:0007669"/>
    <property type="project" value="TreeGrafter"/>
</dbReference>
<evidence type="ECO:0000256" key="13">
    <source>
        <dbReference type="SAM" id="Coils"/>
    </source>
</evidence>
<dbReference type="InterPro" id="IPR013655">
    <property type="entry name" value="PAS_fold_3"/>
</dbReference>
<evidence type="ECO:0000313" key="17">
    <source>
        <dbReference type="EMBL" id="RFZ82033.1"/>
    </source>
</evidence>
<dbReference type="SMART" id="SM00388">
    <property type="entry name" value="HisKA"/>
    <property type="match status" value="1"/>
</dbReference>
<feature type="domain" description="PAS" evidence="15">
    <location>
        <begin position="55"/>
        <end position="125"/>
    </location>
</feature>
<evidence type="ECO:0000256" key="3">
    <source>
        <dbReference type="ARBA" id="ARBA00012438"/>
    </source>
</evidence>
<evidence type="ECO:0000256" key="9">
    <source>
        <dbReference type="ARBA" id="ARBA00022840"/>
    </source>
</evidence>
<dbReference type="GO" id="GO:0030295">
    <property type="term" value="F:protein kinase activator activity"/>
    <property type="evidence" value="ECO:0007669"/>
    <property type="project" value="TreeGrafter"/>
</dbReference>
<dbReference type="InterPro" id="IPR036890">
    <property type="entry name" value="HATPase_C_sf"/>
</dbReference>
<evidence type="ECO:0000256" key="4">
    <source>
        <dbReference type="ARBA" id="ARBA00022553"/>
    </source>
</evidence>
<evidence type="ECO:0000313" key="18">
    <source>
        <dbReference type="Proteomes" id="UP000260823"/>
    </source>
</evidence>
<evidence type="ECO:0000256" key="6">
    <source>
        <dbReference type="ARBA" id="ARBA00022692"/>
    </source>
</evidence>
<organism evidence="17 18">
    <name type="scientific">Mucilaginibacter terrenus</name>
    <dbReference type="NCBI Taxonomy" id="2482727"/>
    <lineage>
        <taxon>Bacteria</taxon>
        <taxon>Pseudomonadati</taxon>
        <taxon>Bacteroidota</taxon>
        <taxon>Sphingobacteriia</taxon>
        <taxon>Sphingobacteriales</taxon>
        <taxon>Sphingobacteriaceae</taxon>
        <taxon>Mucilaginibacter</taxon>
    </lineage>
</organism>
<dbReference type="InterPro" id="IPR003661">
    <property type="entry name" value="HisK_dim/P_dom"/>
</dbReference>
<keyword evidence="6" id="KW-0812">Transmembrane</keyword>